<evidence type="ECO:0000256" key="1">
    <source>
        <dbReference type="ARBA" id="ARBA00004370"/>
    </source>
</evidence>
<feature type="coiled-coil region" evidence="6">
    <location>
        <begin position="456"/>
        <end position="539"/>
    </location>
</feature>
<feature type="coiled-coil region" evidence="6">
    <location>
        <begin position="261"/>
        <end position="291"/>
    </location>
</feature>
<dbReference type="Proteomes" id="UP000695022">
    <property type="component" value="Unplaced"/>
</dbReference>
<dbReference type="RefSeq" id="XP_014670063.1">
    <property type="nucleotide sequence ID" value="XM_014814577.1"/>
</dbReference>
<evidence type="ECO:0000256" key="6">
    <source>
        <dbReference type="SAM" id="Coils"/>
    </source>
</evidence>
<dbReference type="SUPFAM" id="SSF46966">
    <property type="entry name" value="Spectrin repeat"/>
    <property type="match status" value="5"/>
</dbReference>
<evidence type="ECO:0000313" key="8">
    <source>
        <dbReference type="RefSeq" id="XP_014670063.1"/>
    </source>
</evidence>
<evidence type="ECO:0000313" key="7">
    <source>
        <dbReference type="Proteomes" id="UP000695022"/>
    </source>
</evidence>
<dbReference type="Pfam" id="PF00435">
    <property type="entry name" value="Spectrin"/>
    <property type="match status" value="3"/>
</dbReference>
<dbReference type="GeneID" id="106811055"/>
<proteinExistence type="predicted"/>
<dbReference type="InterPro" id="IPR018159">
    <property type="entry name" value="Spectrin/alpha-actinin"/>
</dbReference>
<evidence type="ECO:0000256" key="2">
    <source>
        <dbReference type="ARBA" id="ARBA00022692"/>
    </source>
</evidence>
<dbReference type="SMART" id="SM00150">
    <property type="entry name" value="SPEC"/>
    <property type="match status" value="3"/>
</dbReference>
<reference evidence="8" key="1">
    <citation type="submission" date="2025-08" db="UniProtKB">
        <authorList>
            <consortium name="RefSeq"/>
        </authorList>
    </citation>
    <scope>IDENTIFICATION</scope>
</reference>
<evidence type="ECO:0000256" key="3">
    <source>
        <dbReference type="ARBA" id="ARBA00022737"/>
    </source>
</evidence>
<keyword evidence="3" id="KW-0677">Repeat</keyword>
<keyword evidence="2" id="KW-0812">Transmembrane</keyword>
<accession>A0ABM1ECZ2</accession>
<keyword evidence="7" id="KW-1185">Reference proteome</keyword>
<evidence type="ECO:0000256" key="4">
    <source>
        <dbReference type="ARBA" id="ARBA00022989"/>
    </source>
</evidence>
<dbReference type="PANTHER" id="PTHR47535">
    <property type="entry name" value="MUSCLE-SPECIFIC PROTEIN 300 KDA, ISOFORM G"/>
    <property type="match status" value="1"/>
</dbReference>
<comment type="subcellular location">
    <subcellularLocation>
        <location evidence="1">Membrane</location>
    </subcellularLocation>
</comment>
<keyword evidence="6" id="KW-0175">Coiled coil</keyword>
<protein>
    <submittedName>
        <fullName evidence="8">Nesprin-1-like</fullName>
    </submittedName>
</protein>
<organism evidence="7 8">
    <name type="scientific">Priapulus caudatus</name>
    <name type="common">Priapulid worm</name>
    <dbReference type="NCBI Taxonomy" id="37621"/>
    <lineage>
        <taxon>Eukaryota</taxon>
        <taxon>Metazoa</taxon>
        <taxon>Ecdysozoa</taxon>
        <taxon>Scalidophora</taxon>
        <taxon>Priapulida</taxon>
        <taxon>Priapulimorpha</taxon>
        <taxon>Priapulimorphida</taxon>
        <taxon>Priapulidae</taxon>
        <taxon>Priapulus</taxon>
    </lineage>
</organism>
<dbReference type="InterPro" id="IPR002017">
    <property type="entry name" value="Spectrin_repeat"/>
</dbReference>
<keyword evidence="5" id="KW-0472">Membrane</keyword>
<dbReference type="InterPro" id="IPR052403">
    <property type="entry name" value="LINC-complex_assoc"/>
</dbReference>
<gene>
    <name evidence="8" type="primary">LOC106811055</name>
</gene>
<name>A0ABM1ECZ2_PRICU</name>
<dbReference type="Gene3D" id="1.20.58.60">
    <property type="match status" value="3"/>
</dbReference>
<keyword evidence="4" id="KW-1133">Transmembrane helix</keyword>
<dbReference type="PANTHER" id="PTHR47535:SF7">
    <property type="entry name" value="CALMIN"/>
    <property type="match status" value="1"/>
</dbReference>
<sequence>METKLSKETSLDSQQSFLKSLEDKGRQLLQWLQKMEKTLITASEPKDTLDSKRKALHNVKSIHETVLSEQTAIAEDYVEQVMQAGSEQLSDLASTLMDKYTAVVQKCQNHEQCCMDIVEDHVQYTTCRHNCELWMSDMHDHIVACEHPAPGLNGVQESLDKLKELCASVESGGATLQEVEMAADKVLPNTASHKQEAVKSEMSRLKDKYTELSNTATEVTQTLELRKQQWVTFTTIYESFSQWLASQELNASKWGELRSTLEEKKQLVTTLHNAINEIEQQAEQLAEVKNAAAAFPEERTVTTQMTRASTHYEKLTDTAQQLLQTSETRADEHDAYRVTFGACRQALQSAVDQLAKSKDVTGGKDTLHEKLSVVEALEQDKPSLQDAVNDTVSQGDKVITNTTHDGQEIIQKKLAELKTMWSTYCSTIIEKKVALEQGLLQLAGFSVNTNKVIDWISNMETRLNELRKDEVDLEEIIWHCNEAENLHRDVVGYQQMVDSLQAQAAELLSEQTADFTAVIARYAQLCAAAEELVHAAQQRHSEHQQYQQGCKQLTTWLDEGKAALTAAVDICDTTDQLQTKFDTVQELTEKIVDGNAKLDVVKSESETLAPRTTEKGRDSLTADINRFEQGLIDYRFKLAVAESDLQSGLITWHEIQLRCDVLTAWLQHTTVTIQAPLEMQSHLSSKEAYLEKFKN</sequence>
<evidence type="ECO:0000256" key="5">
    <source>
        <dbReference type="ARBA" id="ARBA00023136"/>
    </source>
</evidence>